<dbReference type="EMBL" id="BAAAKV010000016">
    <property type="protein sequence ID" value="GAA1165128.1"/>
    <property type="molecule type" value="Genomic_DNA"/>
</dbReference>
<dbReference type="RefSeq" id="WP_344273928.1">
    <property type="nucleotide sequence ID" value="NZ_BAAAKV010000016.1"/>
</dbReference>
<organism evidence="5 6">
    <name type="scientific">Streptomyces hebeiensis</name>
    <dbReference type="NCBI Taxonomy" id="229486"/>
    <lineage>
        <taxon>Bacteria</taxon>
        <taxon>Bacillati</taxon>
        <taxon>Actinomycetota</taxon>
        <taxon>Actinomycetes</taxon>
        <taxon>Kitasatosporales</taxon>
        <taxon>Streptomycetaceae</taxon>
        <taxon>Streptomyces</taxon>
    </lineage>
</organism>
<evidence type="ECO:0000256" key="2">
    <source>
        <dbReference type="ARBA" id="ARBA00022777"/>
    </source>
</evidence>
<evidence type="ECO:0000259" key="4">
    <source>
        <dbReference type="Pfam" id="PF00294"/>
    </source>
</evidence>
<dbReference type="Gene3D" id="3.40.1190.20">
    <property type="match status" value="1"/>
</dbReference>
<keyword evidence="2 5" id="KW-0418">Kinase</keyword>
<accession>A0ABN1URW6</accession>
<dbReference type="PANTHER" id="PTHR10584:SF167">
    <property type="entry name" value="PFKB DOMAIN PROTEIN"/>
    <property type="match status" value="1"/>
</dbReference>
<proteinExistence type="predicted"/>
<feature type="domain" description="Carbohydrate kinase PfkB" evidence="4">
    <location>
        <begin position="30"/>
        <end position="318"/>
    </location>
</feature>
<sequence length="326" mass="32723">MSRNGTSRADPPRADPRPADGRAGSGVGALLVIGDVITDVVARFATPPAHGTDTAAEIRTLPGGAGANAACWAAHSGCADVRLLGGVGADARDWHAERLRRAGVRARLVVDPHAPTGTVICLVDASAERTLLTDSGAALRLSPADWSPSLLDGAGRLHLSGYLFFTGSSRRLALVAMEAARERGVPVSVDPASAGFLGRLGPHRFLTAVAGAETLLPNADEARLLTGLPDAARAAAELSRRVPLVVVTLGAAGALVAAEGEVTARVPAPPARAVDTTGAGDAFTGAFLAARLAGAEPAAAAAEGCRAGAVAVTLPGGRPEPGRRTA</sequence>
<feature type="compositionally biased region" description="Basic and acidic residues" evidence="3">
    <location>
        <begin position="10"/>
        <end position="20"/>
    </location>
</feature>
<feature type="region of interest" description="Disordered" evidence="3">
    <location>
        <begin position="1"/>
        <end position="23"/>
    </location>
</feature>
<evidence type="ECO:0000256" key="1">
    <source>
        <dbReference type="ARBA" id="ARBA00022679"/>
    </source>
</evidence>
<dbReference type="InterPro" id="IPR029056">
    <property type="entry name" value="Ribokinase-like"/>
</dbReference>
<evidence type="ECO:0000256" key="3">
    <source>
        <dbReference type="SAM" id="MobiDB-lite"/>
    </source>
</evidence>
<reference evidence="5 6" key="1">
    <citation type="journal article" date="2019" name="Int. J. Syst. Evol. Microbiol.">
        <title>The Global Catalogue of Microorganisms (GCM) 10K type strain sequencing project: providing services to taxonomists for standard genome sequencing and annotation.</title>
        <authorList>
            <consortium name="The Broad Institute Genomics Platform"/>
            <consortium name="The Broad Institute Genome Sequencing Center for Infectious Disease"/>
            <person name="Wu L."/>
            <person name="Ma J."/>
        </authorList>
    </citation>
    <scope>NUCLEOTIDE SEQUENCE [LARGE SCALE GENOMIC DNA]</scope>
    <source>
        <strain evidence="5 6">JCM 12696</strain>
    </source>
</reference>
<dbReference type="PROSITE" id="PS00584">
    <property type="entry name" value="PFKB_KINASES_2"/>
    <property type="match status" value="1"/>
</dbReference>
<name>A0ABN1URW6_9ACTN</name>
<comment type="caution">
    <text evidence="5">The sequence shown here is derived from an EMBL/GenBank/DDBJ whole genome shotgun (WGS) entry which is preliminary data.</text>
</comment>
<dbReference type="InterPro" id="IPR002173">
    <property type="entry name" value="Carboh/pur_kinase_PfkB_CS"/>
</dbReference>
<evidence type="ECO:0000313" key="6">
    <source>
        <dbReference type="Proteomes" id="UP001501371"/>
    </source>
</evidence>
<dbReference type="InterPro" id="IPR011611">
    <property type="entry name" value="PfkB_dom"/>
</dbReference>
<dbReference type="SUPFAM" id="SSF53613">
    <property type="entry name" value="Ribokinase-like"/>
    <property type="match status" value="1"/>
</dbReference>
<keyword evidence="6" id="KW-1185">Reference proteome</keyword>
<evidence type="ECO:0000313" key="5">
    <source>
        <dbReference type="EMBL" id="GAA1165128.1"/>
    </source>
</evidence>
<keyword evidence="1" id="KW-0808">Transferase</keyword>
<dbReference type="PANTHER" id="PTHR10584">
    <property type="entry name" value="SUGAR KINASE"/>
    <property type="match status" value="1"/>
</dbReference>
<dbReference type="Pfam" id="PF00294">
    <property type="entry name" value="PfkB"/>
    <property type="match status" value="1"/>
</dbReference>
<gene>
    <name evidence="5" type="ORF">GCM10009654_22530</name>
</gene>
<dbReference type="Proteomes" id="UP001501371">
    <property type="component" value="Unassembled WGS sequence"/>
</dbReference>
<protein>
    <submittedName>
        <fullName evidence="5">PfkB family carbohydrate kinase</fullName>
    </submittedName>
</protein>
<dbReference type="GO" id="GO:0016301">
    <property type="term" value="F:kinase activity"/>
    <property type="evidence" value="ECO:0007669"/>
    <property type="project" value="UniProtKB-KW"/>
</dbReference>